<name>M3JTV6_CANMX</name>
<evidence type="ECO:0000256" key="3">
    <source>
        <dbReference type="ARBA" id="ARBA00022448"/>
    </source>
</evidence>
<evidence type="ECO:0000256" key="5">
    <source>
        <dbReference type="ARBA" id="ARBA00022723"/>
    </source>
</evidence>
<comment type="catalytic activity">
    <reaction evidence="12 17">
        <text>ATP + H2O + phospholipidSide 1 = ADP + phosphate + phospholipidSide 2.</text>
        <dbReference type="EC" id="7.6.2.1"/>
    </reaction>
</comment>
<dbReference type="SFLD" id="SFLDG00002">
    <property type="entry name" value="C1.7:_P-type_atpase_like"/>
    <property type="match status" value="1"/>
</dbReference>
<feature type="domain" description="P-type ATPase N-terminal" evidence="19">
    <location>
        <begin position="199"/>
        <end position="250"/>
    </location>
</feature>
<feature type="transmembrane region" description="Helical" evidence="17">
    <location>
        <begin position="1352"/>
        <end position="1372"/>
    </location>
</feature>
<dbReference type="FunFam" id="3.40.50.1000:FF:000130">
    <property type="entry name" value="Phospholipid-transporting ATPase"/>
    <property type="match status" value="1"/>
</dbReference>
<dbReference type="PRINTS" id="PR00119">
    <property type="entry name" value="CATATPASE"/>
</dbReference>
<dbReference type="SUPFAM" id="SSF81665">
    <property type="entry name" value="Calcium ATPase, transmembrane domain M"/>
    <property type="match status" value="1"/>
</dbReference>
<dbReference type="InterPro" id="IPR023298">
    <property type="entry name" value="ATPase_P-typ_TM_dom_sf"/>
</dbReference>
<feature type="transmembrane region" description="Helical" evidence="17">
    <location>
        <begin position="1311"/>
        <end position="1332"/>
    </location>
</feature>
<dbReference type="eggNOG" id="KOG0206">
    <property type="taxonomic scope" value="Eukaryota"/>
</dbReference>
<dbReference type="InterPro" id="IPR023214">
    <property type="entry name" value="HAD_sf"/>
</dbReference>
<feature type="binding site" evidence="16">
    <location>
        <position position="662"/>
    </location>
    <ligand>
        <name>Mg(2+)</name>
        <dbReference type="ChEBI" id="CHEBI:18420"/>
    </ligand>
</feature>
<dbReference type="OrthoDB" id="377733at2759"/>
<dbReference type="GO" id="GO:0000287">
    <property type="term" value="F:magnesium ion binding"/>
    <property type="evidence" value="ECO:0007669"/>
    <property type="project" value="UniProtKB-UniRule"/>
</dbReference>
<dbReference type="GO" id="GO:0005524">
    <property type="term" value="F:ATP binding"/>
    <property type="evidence" value="ECO:0007669"/>
    <property type="project" value="UniProtKB-UniRule"/>
</dbReference>
<dbReference type="InterPro" id="IPR008250">
    <property type="entry name" value="ATPase_P-typ_transduc_dom_A_sf"/>
</dbReference>
<feature type="binding site" evidence="15">
    <location>
        <position position="979"/>
    </location>
    <ligand>
        <name>ATP</name>
        <dbReference type="ChEBI" id="CHEBI:30616"/>
    </ligand>
</feature>
<evidence type="ECO:0000256" key="12">
    <source>
        <dbReference type="ARBA" id="ARBA00034036"/>
    </source>
</evidence>
<feature type="binding site" evidence="15">
    <location>
        <position position="662"/>
    </location>
    <ligand>
        <name>ATP</name>
        <dbReference type="ChEBI" id="CHEBI:30616"/>
    </ligand>
</feature>
<keyword evidence="22" id="KW-1185">Reference proteome</keyword>
<evidence type="ECO:0000256" key="7">
    <source>
        <dbReference type="ARBA" id="ARBA00022840"/>
    </source>
</evidence>
<dbReference type="Pfam" id="PF16212">
    <property type="entry name" value="PhoLip_ATPase_C"/>
    <property type="match status" value="1"/>
</dbReference>
<keyword evidence="5 16" id="KW-0479">Metal-binding</keyword>
<evidence type="ECO:0000313" key="22">
    <source>
        <dbReference type="Proteomes" id="UP000011777"/>
    </source>
</evidence>
<feature type="binding site" evidence="15">
    <location>
        <position position="660"/>
    </location>
    <ligand>
        <name>ATP</name>
        <dbReference type="ChEBI" id="CHEBI:30616"/>
    </ligand>
</feature>
<dbReference type="OMA" id="IYADIDM"/>
<feature type="binding site" evidence="15">
    <location>
        <position position="980"/>
    </location>
    <ligand>
        <name>ATP</name>
        <dbReference type="ChEBI" id="CHEBI:30616"/>
    </ligand>
</feature>
<comment type="catalytic activity">
    <reaction evidence="13">
        <text>a 1,2-diacyl-sn-glycero-3-phosphoethanolamine(out) + ATP + H2O = a 1,2-diacyl-sn-glycero-3-phosphoethanolamine(in) + ADP + phosphate + H(+)</text>
        <dbReference type="Rhea" id="RHEA:66132"/>
        <dbReference type="ChEBI" id="CHEBI:15377"/>
        <dbReference type="ChEBI" id="CHEBI:15378"/>
        <dbReference type="ChEBI" id="CHEBI:30616"/>
        <dbReference type="ChEBI" id="CHEBI:43474"/>
        <dbReference type="ChEBI" id="CHEBI:64612"/>
        <dbReference type="ChEBI" id="CHEBI:456216"/>
    </reaction>
    <physiologicalReaction direction="left-to-right" evidence="13">
        <dbReference type="Rhea" id="RHEA:66133"/>
    </physiologicalReaction>
</comment>
<evidence type="ECO:0000256" key="16">
    <source>
        <dbReference type="PIRSR" id="PIRSR606539-3"/>
    </source>
</evidence>
<evidence type="ECO:0000256" key="11">
    <source>
        <dbReference type="ARBA" id="ARBA00023136"/>
    </source>
</evidence>
<feature type="transmembrane region" description="Helical" evidence="17">
    <location>
        <begin position="543"/>
        <end position="567"/>
    </location>
</feature>
<evidence type="ECO:0000259" key="19">
    <source>
        <dbReference type="Pfam" id="PF16209"/>
    </source>
</evidence>
<feature type="transmembrane region" description="Helical" evidence="17">
    <location>
        <begin position="1246"/>
        <end position="1272"/>
    </location>
</feature>
<dbReference type="InterPro" id="IPR032630">
    <property type="entry name" value="P_typ_ATPase_c"/>
</dbReference>
<keyword evidence="10 17" id="KW-1133">Transmembrane helix</keyword>
<feature type="region of interest" description="Disordered" evidence="18">
    <location>
        <begin position="340"/>
        <end position="366"/>
    </location>
</feature>
<feature type="binding site" evidence="16">
    <location>
        <position position="1110"/>
    </location>
    <ligand>
        <name>Mg(2+)</name>
        <dbReference type="ChEBI" id="CHEBI:18420"/>
    </ligand>
</feature>
<feature type="binding site" evidence="15">
    <location>
        <position position="1086"/>
    </location>
    <ligand>
        <name>ATP</name>
        <dbReference type="ChEBI" id="CHEBI:30616"/>
    </ligand>
</feature>
<dbReference type="Pfam" id="PF13246">
    <property type="entry name" value="Cation_ATPase"/>
    <property type="match status" value="1"/>
</dbReference>
<dbReference type="PROSITE" id="PS00154">
    <property type="entry name" value="ATPASE_E1_E2"/>
    <property type="match status" value="1"/>
</dbReference>
<feature type="domain" description="P-type ATPase C-terminal" evidence="20">
    <location>
        <begin position="1132"/>
        <end position="1382"/>
    </location>
</feature>
<dbReference type="Proteomes" id="UP000011777">
    <property type="component" value="Unassembled WGS sequence"/>
</dbReference>
<dbReference type="GO" id="GO:0005886">
    <property type="term" value="C:plasma membrane"/>
    <property type="evidence" value="ECO:0007669"/>
    <property type="project" value="TreeGrafter"/>
</dbReference>
<feature type="binding site" evidence="15">
    <location>
        <position position="1080"/>
    </location>
    <ligand>
        <name>ATP</name>
        <dbReference type="ChEBI" id="CHEBI:30616"/>
    </ligand>
</feature>
<feature type="compositionally biased region" description="Low complexity" evidence="18">
    <location>
        <begin position="30"/>
        <end position="46"/>
    </location>
</feature>
<dbReference type="InterPro" id="IPR036412">
    <property type="entry name" value="HAD-like_sf"/>
</dbReference>
<evidence type="ECO:0000256" key="18">
    <source>
        <dbReference type="SAM" id="MobiDB-lite"/>
    </source>
</evidence>
<protein>
    <recommendedName>
        <fullName evidence="17">Phospholipid-transporting ATPase</fullName>
        <ecNumber evidence="17">7.6.2.1</ecNumber>
    </recommendedName>
</protein>
<evidence type="ECO:0000256" key="1">
    <source>
        <dbReference type="ARBA" id="ARBA00004127"/>
    </source>
</evidence>
<feature type="binding site" evidence="16">
    <location>
        <position position="660"/>
    </location>
    <ligand>
        <name>Mg(2+)</name>
        <dbReference type="ChEBI" id="CHEBI:18420"/>
    </ligand>
</feature>
<feature type="binding site" evidence="15">
    <location>
        <position position="661"/>
    </location>
    <ligand>
        <name>ATP</name>
        <dbReference type="ChEBI" id="CHEBI:30616"/>
    </ligand>
</feature>
<dbReference type="GO" id="GO:0016887">
    <property type="term" value="F:ATP hydrolysis activity"/>
    <property type="evidence" value="ECO:0007669"/>
    <property type="project" value="InterPro"/>
</dbReference>
<accession>M3JTV6</accession>
<keyword evidence="11 17" id="KW-0472">Membrane</keyword>
<sequence length="1522" mass="172441">SIIMSNDLTPPTPPFSPSIRFDSPPPPPQTSSSSSTSNSTSNHQSPFSKKISGSDLQDNEEETTTEVIRGRWGTTRRSGNNKNNNKTKRSKTIKRFFQPHLHNHDENQLSSDENLSTKSSTLRKMSIRKPKTGSRFGFSDRDHGEHDFDDEDDESVYDDATGSSKKNKKKPSSVPRTIAFNKPLPPDLVDPETGHPIMIYPRNKIRTTKYTPLSFLPKNIFFQFSKNVANIYFLALVILGAFDIFGVPSPVLAAVPLIVIVIITAIKDAMEDSRRTVTDMEVNNQETHILKQVNFETDYVYENLNVSDEKISMWRRFKKWNTRWVVKFWGASKRNLTKEGRANKARANVPDTTDPRKSFDSMASFDADDETNNRRRMSGYHDPFHPRILKFNRSYWKDVKVGDVLRIHNNEEIPADLILLATSDPDNSCYIETKNLDGETNLKVKTALKKTSDISRADDLMNYEFDIDSEGPHANLYSYQGNLKINNDQESVNINNLLLRGCTLRNTKWVIGIVAFTGDDTKIMLNAGITPTKQSRMSRELNYYVLVNFILLFIMCFVSGLVNGLYYRKRGTTSRDFFEFGTIAGSPVANGIVGFFVNLILYQSLVPISLYITIEIIKTAQAYFIYSDVGMYYEPLDFPCTPKSWSISDDLGQIEYIFSDKTGTLTQNLMEFKKCTINGKSYGRAYTEALAGLRKRMGIDVEQESAHEKELIEKDKVKMIQDLHKISKNKTYDDEITFISSEFIDDLCQDGTLQSECNHHFMLALALCHTVMTEENPKDPRKILLKAQSPDEAALVGTARSVGFNFKGSTKRGMIVDVHGETKEYQILNTLEFNSTRKRMSSIIKIPGKTPDDEPKALLICKGADSIIYERLSNTDNNPEMLENTSQHLEQYATEGLRTLCIAERQLSWSEYTEWNKRHQEAASSLDDREAKMEEVADSIERELILLGGTAIEDRLQDGVPDAISLLGEAGIKLWVLTGDKVETAINIGFSCNLLGNNMELLIIKDENVDAVISDYLMKHFNMLGSYEEKEEAMGDHSPPDDRFGVIIDGDALKRALSNAETKRKFLLLCKKCRAVLCCRVSPAQKAAVVKLVKETLDVMTLAIGDGSNDVAMIQAADVGVGIAGEEGRQAVMSSDYAIGQFRYLAKLLLTHGRWNYKRLAEMIPCFFYKNIIFTFTLFWYGIYIDFDGAYLYEFTFLMFYNLAFTSLPIIFLGIFDQDVSAKVSLLVPQLYRSGILRQDFSDAKFYYYMIEGVYQSVISFFFGYLLMYLSFQNPQGLVIDHRFWMAIPIVLISVFSANIFVMIQQYRWDWLSGLIYALSCIIVIFWIGVWSANYTSATEFYKAGSQTLGTLGVWCCFFVGVLVCLIPNFSYRVVKTLRRPTDVDIIREMAIAGDFNAYPDDYDPTDPNRPKISNYSSQVRMSMTVQTPGPPSFDGFDRSAVLSDNVPQPPTPPPGIAFSPIRKRKGFMSSMLRNSSDSGFVYQNGSNNSVVTEEIPLDDFTNQQKRVSEISDESKRRVTSM</sequence>
<keyword evidence="9 17" id="KW-1278">Translocase</keyword>
<evidence type="ECO:0000256" key="2">
    <source>
        <dbReference type="ARBA" id="ARBA00008109"/>
    </source>
</evidence>
<feature type="active site" description="4-aspartylphosphate intermediate" evidence="14">
    <location>
        <position position="660"/>
    </location>
</feature>
<dbReference type="CDD" id="cd02073">
    <property type="entry name" value="P-type_ATPase_APLT_Dnf-like"/>
    <property type="match status" value="1"/>
</dbReference>
<feature type="compositionally biased region" description="Polar residues" evidence="18">
    <location>
        <begin position="108"/>
        <end position="123"/>
    </location>
</feature>
<feature type="transmembrane region" description="Helical" evidence="17">
    <location>
        <begin position="251"/>
        <end position="270"/>
    </location>
</feature>
<feature type="binding site" evidence="15">
    <location>
        <position position="792"/>
    </location>
    <ligand>
        <name>ATP</name>
        <dbReference type="ChEBI" id="CHEBI:30616"/>
    </ligand>
</feature>
<evidence type="ECO:0000256" key="10">
    <source>
        <dbReference type="ARBA" id="ARBA00022989"/>
    </source>
</evidence>
<evidence type="ECO:0000256" key="17">
    <source>
        <dbReference type="RuleBase" id="RU362033"/>
    </source>
</evidence>
<reference evidence="21 22" key="1">
    <citation type="submission" date="2013-02" db="EMBL/GenBank/DDBJ databases">
        <title>Genome sequence of Candida maltosa Xu316, a potential industrial strain for xylitol and ethanol production.</title>
        <authorList>
            <person name="Yu J."/>
            <person name="Wang Q."/>
            <person name="Geng X."/>
            <person name="Bao W."/>
            <person name="He P."/>
            <person name="Cai J."/>
        </authorList>
    </citation>
    <scope>NUCLEOTIDE SEQUENCE [LARGE SCALE GENOMIC DNA]</scope>
    <source>
        <strain evidence="22">Xu316</strain>
    </source>
</reference>
<feature type="compositionally biased region" description="Basic residues" evidence="18">
    <location>
        <begin position="85"/>
        <end position="94"/>
    </location>
</feature>
<dbReference type="GO" id="GO:0012505">
    <property type="term" value="C:endomembrane system"/>
    <property type="evidence" value="ECO:0007669"/>
    <property type="project" value="UniProtKB-SubCell"/>
</dbReference>
<feature type="binding site" evidence="15">
    <location>
        <position position="1110"/>
    </location>
    <ligand>
        <name>ATP</name>
        <dbReference type="ChEBI" id="CHEBI:30616"/>
    </ligand>
</feature>
<dbReference type="SUPFAM" id="SSF81653">
    <property type="entry name" value="Calcium ATPase, transduction domain A"/>
    <property type="match status" value="1"/>
</dbReference>
<dbReference type="EMBL" id="AOGT01002054">
    <property type="protein sequence ID" value="EMG46295.1"/>
    <property type="molecule type" value="Genomic_DNA"/>
</dbReference>
<dbReference type="Pfam" id="PF16209">
    <property type="entry name" value="PhoLip_ATPase_N"/>
    <property type="match status" value="1"/>
</dbReference>
<comment type="subcellular location">
    <subcellularLocation>
        <location evidence="1">Endomembrane system</location>
        <topology evidence="1">Multi-pass membrane protein</topology>
    </subcellularLocation>
    <subcellularLocation>
        <location evidence="17">Membrane</location>
        <topology evidence="17">Multi-pass membrane protein</topology>
    </subcellularLocation>
</comment>
<dbReference type="InterPro" id="IPR044492">
    <property type="entry name" value="P_typ_ATPase_HD_dom"/>
</dbReference>
<dbReference type="Gene3D" id="3.40.50.1000">
    <property type="entry name" value="HAD superfamily/HAD-like"/>
    <property type="match status" value="1"/>
</dbReference>
<dbReference type="FunFam" id="3.40.1110.10:FF:000048">
    <property type="entry name" value="Phospholipid-transporting ATPase"/>
    <property type="match status" value="1"/>
</dbReference>
<dbReference type="EC" id="7.6.2.1" evidence="17"/>
<feature type="binding site" evidence="15">
    <location>
        <position position="1109"/>
    </location>
    <ligand>
        <name>ATP</name>
        <dbReference type="ChEBI" id="CHEBI:30616"/>
    </ligand>
</feature>
<feature type="region of interest" description="Disordered" evidence="18">
    <location>
        <begin position="1"/>
        <end position="186"/>
    </location>
</feature>
<evidence type="ECO:0000256" key="13">
    <source>
        <dbReference type="ARBA" id="ARBA00049128"/>
    </source>
</evidence>
<evidence type="ECO:0000256" key="8">
    <source>
        <dbReference type="ARBA" id="ARBA00022842"/>
    </source>
</evidence>
<proteinExistence type="inferred from homology"/>
<dbReference type="STRING" id="1245528.M3JTV6"/>
<feature type="compositionally biased region" description="Acidic residues" evidence="18">
    <location>
        <begin position="147"/>
        <end position="157"/>
    </location>
</feature>
<feature type="binding site" evidence="15">
    <location>
        <position position="978"/>
    </location>
    <ligand>
        <name>ATP</name>
        <dbReference type="ChEBI" id="CHEBI:30616"/>
    </ligand>
</feature>
<dbReference type="InterPro" id="IPR018303">
    <property type="entry name" value="ATPase_P-typ_P_site"/>
</dbReference>
<feature type="transmembrane region" description="Helical" evidence="17">
    <location>
        <begin position="1284"/>
        <end position="1304"/>
    </location>
</feature>
<feature type="compositionally biased region" description="Low complexity" evidence="18">
    <location>
        <begin position="73"/>
        <end position="84"/>
    </location>
</feature>
<evidence type="ECO:0000256" key="15">
    <source>
        <dbReference type="PIRSR" id="PIRSR606539-2"/>
    </source>
</evidence>
<dbReference type="InterPro" id="IPR032631">
    <property type="entry name" value="P-type_ATPase_N"/>
</dbReference>
<dbReference type="NCBIfam" id="TIGR01652">
    <property type="entry name" value="ATPase-Plipid"/>
    <property type="match status" value="1"/>
</dbReference>
<evidence type="ECO:0000256" key="4">
    <source>
        <dbReference type="ARBA" id="ARBA00022692"/>
    </source>
</evidence>
<dbReference type="SUPFAM" id="SSF56784">
    <property type="entry name" value="HAD-like"/>
    <property type="match status" value="1"/>
</dbReference>
<feature type="binding site" evidence="16">
    <location>
        <position position="1106"/>
    </location>
    <ligand>
        <name>Mg(2+)</name>
        <dbReference type="ChEBI" id="CHEBI:18420"/>
    </ligand>
</feature>
<dbReference type="PANTHER" id="PTHR24092">
    <property type="entry name" value="PROBABLE PHOSPHOLIPID-TRANSPORTING ATPASE"/>
    <property type="match status" value="1"/>
</dbReference>
<dbReference type="InterPro" id="IPR023299">
    <property type="entry name" value="ATPase_P-typ_cyto_dom_N"/>
</dbReference>
<feature type="binding site" evidence="15">
    <location>
        <position position="833"/>
    </location>
    <ligand>
        <name>ATP</name>
        <dbReference type="ChEBI" id="CHEBI:30616"/>
    </ligand>
</feature>
<feature type="binding site" evidence="15">
    <location>
        <position position="898"/>
    </location>
    <ligand>
        <name>ATP</name>
        <dbReference type="ChEBI" id="CHEBI:30616"/>
    </ligand>
</feature>
<dbReference type="NCBIfam" id="TIGR01494">
    <property type="entry name" value="ATPase_P-type"/>
    <property type="match status" value="1"/>
</dbReference>
<evidence type="ECO:0000256" key="9">
    <source>
        <dbReference type="ARBA" id="ARBA00022967"/>
    </source>
</evidence>
<dbReference type="FunFam" id="3.40.50.1000:FF:000001">
    <property type="entry name" value="Phospholipid-transporting ATPase IC"/>
    <property type="match status" value="1"/>
</dbReference>
<dbReference type="InterPro" id="IPR001757">
    <property type="entry name" value="P_typ_ATPase"/>
</dbReference>
<evidence type="ECO:0000313" key="21">
    <source>
        <dbReference type="EMBL" id="EMG46295.1"/>
    </source>
</evidence>
<keyword evidence="7 15" id="KW-0067">ATP-binding</keyword>
<dbReference type="GO" id="GO:0140346">
    <property type="term" value="F:phosphatidylserine flippase activity"/>
    <property type="evidence" value="ECO:0007669"/>
    <property type="project" value="UniProtKB-ARBA"/>
</dbReference>
<dbReference type="InterPro" id="IPR006539">
    <property type="entry name" value="P-type_ATPase_IV"/>
</dbReference>
<feature type="transmembrane region" description="Helical" evidence="17">
    <location>
        <begin position="587"/>
        <end position="612"/>
    </location>
</feature>
<feature type="transmembrane region" description="Helical" evidence="17">
    <location>
        <begin position="1191"/>
        <end position="1216"/>
    </location>
</feature>
<gene>
    <name evidence="21" type="ORF">G210_3457</name>
</gene>
<comment type="similarity">
    <text evidence="2 17">Belongs to the cation transport ATPase (P-type) (TC 3.A.3) family. Type IV subfamily.</text>
</comment>
<dbReference type="SFLD" id="SFLDF00027">
    <property type="entry name" value="p-type_atpase"/>
    <property type="match status" value="1"/>
</dbReference>
<evidence type="ECO:0000259" key="20">
    <source>
        <dbReference type="Pfam" id="PF16212"/>
    </source>
</evidence>
<feature type="transmembrane region" description="Helical" evidence="17">
    <location>
        <begin position="1167"/>
        <end position="1185"/>
    </location>
</feature>
<keyword evidence="6 15" id="KW-0547">Nucleotide-binding</keyword>
<comment type="caution">
    <text evidence="21">The sequence shown here is derived from an EMBL/GenBank/DDBJ whole genome shotgun (WGS) entry which is preliminary data.</text>
</comment>
<dbReference type="SUPFAM" id="SSF81660">
    <property type="entry name" value="Metal cation-transporting ATPase, ATP-binding domain N"/>
    <property type="match status" value="1"/>
</dbReference>
<dbReference type="Gene3D" id="3.40.1110.10">
    <property type="entry name" value="Calcium-transporting ATPase, cytoplasmic domain N"/>
    <property type="match status" value="1"/>
</dbReference>
<organism evidence="21 22">
    <name type="scientific">Candida maltosa (strain Xu316)</name>
    <name type="common">Yeast</name>
    <dbReference type="NCBI Taxonomy" id="1245528"/>
    <lineage>
        <taxon>Eukaryota</taxon>
        <taxon>Fungi</taxon>
        <taxon>Dikarya</taxon>
        <taxon>Ascomycota</taxon>
        <taxon>Saccharomycotina</taxon>
        <taxon>Pichiomycetes</taxon>
        <taxon>Debaryomycetaceae</taxon>
        <taxon>Candida/Lodderomyces clade</taxon>
        <taxon>Candida</taxon>
    </lineage>
</organism>
<evidence type="ECO:0000256" key="14">
    <source>
        <dbReference type="PIRSR" id="PIRSR606539-1"/>
    </source>
</evidence>
<dbReference type="PANTHER" id="PTHR24092:SF180">
    <property type="entry name" value="PHOSPHOLIPID-TRANSPORTING ATPASE DNF1-RELATED"/>
    <property type="match status" value="1"/>
</dbReference>
<evidence type="ECO:0000256" key="6">
    <source>
        <dbReference type="ARBA" id="ARBA00022741"/>
    </source>
</evidence>
<feature type="binding site" evidence="15">
    <location>
        <position position="862"/>
    </location>
    <ligand>
        <name>ATP</name>
        <dbReference type="ChEBI" id="CHEBI:30616"/>
    </ligand>
</feature>
<comment type="cofactor">
    <cofactor evidence="16">
        <name>Mg(2+)</name>
        <dbReference type="ChEBI" id="CHEBI:18420"/>
    </cofactor>
</comment>
<feature type="non-terminal residue" evidence="21">
    <location>
        <position position="1"/>
    </location>
</feature>
<dbReference type="HOGENOM" id="CLU_000846_0_1_1"/>
<keyword evidence="8 16" id="KW-0460">Magnesium</keyword>
<dbReference type="Gene3D" id="2.70.150.10">
    <property type="entry name" value="Calcium-transporting ATPase, cytoplasmic transduction domain A"/>
    <property type="match status" value="1"/>
</dbReference>
<dbReference type="SFLD" id="SFLDS00003">
    <property type="entry name" value="Haloacid_Dehalogenase"/>
    <property type="match status" value="1"/>
</dbReference>
<keyword evidence="3" id="KW-0813">Transport</keyword>
<keyword evidence="4 17" id="KW-0812">Transmembrane</keyword>